<name>A0A1S8TJI0_9CLOT</name>
<keyword evidence="4" id="KW-1185">Reference proteome</keyword>
<evidence type="ECO:0000256" key="1">
    <source>
        <dbReference type="SAM" id="Coils"/>
    </source>
</evidence>
<dbReference type="RefSeq" id="WP_077847243.1">
    <property type="nucleotide sequence ID" value="NZ_LZZM01000138.1"/>
</dbReference>
<dbReference type="AlphaFoldDB" id="A0A1S8TJI0"/>
<protein>
    <recommendedName>
        <fullName evidence="2">DUF8042 domain-containing protein</fullName>
    </recommendedName>
</protein>
<evidence type="ECO:0000313" key="4">
    <source>
        <dbReference type="Proteomes" id="UP000190890"/>
    </source>
</evidence>
<proteinExistence type="predicted"/>
<organism evidence="3 4">
    <name type="scientific">Clostridium puniceum</name>
    <dbReference type="NCBI Taxonomy" id="29367"/>
    <lineage>
        <taxon>Bacteria</taxon>
        <taxon>Bacillati</taxon>
        <taxon>Bacillota</taxon>
        <taxon>Clostridia</taxon>
        <taxon>Eubacteriales</taxon>
        <taxon>Clostridiaceae</taxon>
        <taxon>Clostridium</taxon>
    </lineage>
</organism>
<evidence type="ECO:0000313" key="3">
    <source>
        <dbReference type="EMBL" id="OOM77928.1"/>
    </source>
</evidence>
<dbReference type="STRING" id="29367.CLPUN_21010"/>
<feature type="coiled-coil region" evidence="1">
    <location>
        <begin position="55"/>
        <end position="86"/>
    </location>
</feature>
<comment type="caution">
    <text evidence="3">The sequence shown here is derived from an EMBL/GenBank/DDBJ whole genome shotgun (WGS) entry which is preliminary data.</text>
</comment>
<dbReference type="InterPro" id="IPR058355">
    <property type="entry name" value="DUF8042"/>
</dbReference>
<evidence type="ECO:0000259" key="2">
    <source>
        <dbReference type="Pfam" id="PF26154"/>
    </source>
</evidence>
<dbReference type="Proteomes" id="UP000190890">
    <property type="component" value="Unassembled WGS sequence"/>
</dbReference>
<feature type="domain" description="DUF8042" evidence="2">
    <location>
        <begin position="4"/>
        <end position="113"/>
    </location>
</feature>
<reference evidence="3 4" key="1">
    <citation type="submission" date="2016-05" db="EMBL/GenBank/DDBJ databases">
        <title>Microbial solvent formation.</title>
        <authorList>
            <person name="Poehlein A."/>
            <person name="Montoya Solano J.D."/>
            <person name="Flitsch S."/>
            <person name="Krabben P."/>
            <person name="Duerre P."/>
            <person name="Daniel R."/>
        </authorList>
    </citation>
    <scope>NUCLEOTIDE SEQUENCE [LARGE SCALE GENOMIC DNA]</scope>
    <source>
        <strain evidence="3 4">DSM 2619</strain>
    </source>
</reference>
<dbReference type="Pfam" id="PF26154">
    <property type="entry name" value="DUF8042"/>
    <property type="match status" value="1"/>
</dbReference>
<dbReference type="EMBL" id="LZZM01000138">
    <property type="protein sequence ID" value="OOM77928.1"/>
    <property type="molecule type" value="Genomic_DNA"/>
</dbReference>
<keyword evidence="1" id="KW-0175">Coiled coil</keyword>
<accession>A0A1S8TJI0</accession>
<sequence>MNGEKIEALSSANEYLYNLKGGIKSIVEAIQEGREQEGINLVSAVAEGIDWVSNVINLTKDIQKNEIEIQDINEQIEAIIEALENEDYILVGDLFNYEILPILDRVHDEIQICIAN</sequence>
<dbReference type="OrthoDB" id="1683192at2"/>
<gene>
    <name evidence="3" type="ORF">CLPUN_21010</name>
</gene>